<dbReference type="InterPro" id="IPR029068">
    <property type="entry name" value="Glyas_Bleomycin-R_OHBP_Dase"/>
</dbReference>
<feature type="domain" description="VOC" evidence="1">
    <location>
        <begin position="6"/>
        <end position="121"/>
    </location>
</feature>
<comment type="caution">
    <text evidence="2">The sequence shown here is derived from an EMBL/GenBank/DDBJ whole genome shotgun (WGS) entry which is preliminary data.</text>
</comment>
<accession>A0ABV9DMY8</accession>
<proteinExistence type="predicted"/>
<evidence type="ECO:0000259" key="1">
    <source>
        <dbReference type="PROSITE" id="PS51819"/>
    </source>
</evidence>
<dbReference type="Gene3D" id="3.10.180.10">
    <property type="entry name" value="2,3-Dihydroxybiphenyl 1,2-Dioxygenase, domain 1"/>
    <property type="match status" value="1"/>
</dbReference>
<dbReference type="CDD" id="cd06587">
    <property type="entry name" value="VOC"/>
    <property type="match status" value="1"/>
</dbReference>
<name>A0ABV9DMY8_9BACI</name>
<dbReference type="Proteomes" id="UP001595989">
    <property type="component" value="Unassembled WGS sequence"/>
</dbReference>
<dbReference type="Pfam" id="PF00903">
    <property type="entry name" value="Glyoxalase"/>
    <property type="match status" value="1"/>
</dbReference>
<reference evidence="3" key="1">
    <citation type="journal article" date="2019" name="Int. J. Syst. Evol. Microbiol.">
        <title>The Global Catalogue of Microorganisms (GCM) 10K type strain sequencing project: providing services to taxonomists for standard genome sequencing and annotation.</title>
        <authorList>
            <consortium name="The Broad Institute Genomics Platform"/>
            <consortium name="The Broad Institute Genome Sequencing Center for Infectious Disease"/>
            <person name="Wu L."/>
            <person name="Ma J."/>
        </authorList>
    </citation>
    <scope>NUCLEOTIDE SEQUENCE [LARGE SCALE GENOMIC DNA]</scope>
    <source>
        <strain evidence="3">CGMCC 4.7426</strain>
    </source>
</reference>
<dbReference type="PROSITE" id="PS51819">
    <property type="entry name" value="VOC"/>
    <property type="match status" value="1"/>
</dbReference>
<protein>
    <submittedName>
        <fullName evidence="2">VOC family protein</fullName>
    </submittedName>
</protein>
<dbReference type="RefSeq" id="WP_390296913.1">
    <property type="nucleotide sequence ID" value="NZ_JBHSFU010000007.1"/>
</dbReference>
<keyword evidence="3" id="KW-1185">Reference proteome</keyword>
<dbReference type="InterPro" id="IPR037523">
    <property type="entry name" value="VOC_core"/>
</dbReference>
<evidence type="ECO:0000313" key="2">
    <source>
        <dbReference type="EMBL" id="MFC4559219.1"/>
    </source>
</evidence>
<evidence type="ECO:0000313" key="3">
    <source>
        <dbReference type="Proteomes" id="UP001595989"/>
    </source>
</evidence>
<organism evidence="2 3">
    <name type="scientific">Virgibacillus kekensis</name>
    <dbReference type="NCBI Taxonomy" id="202261"/>
    <lineage>
        <taxon>Bacteria</taxon>
        <taxon>Bacillati</taxon>
        <taxon>Bacillota</taxon>
        <taxon>Bacilli</taxon>
        <taxon>Bacillales</taxon>
        <taxon>Bacillaceae</taxon>
        <taxon>Virgibacillus</taxon>
    </lineage>
</organism>
<gene>
    <name evidence="2" type="ORF">ACFO3D_13555</name>
</gene>
<dbReference type="EMBL" id="JBHSFU010000007">
    <property type="protein sequence ID" value="MFC4559219.1"/>
    <property type="molecule type" value="Genomic_DNA"/>
</dbReference>
<dbReference type="SUPFAM" id="SSF54593">
    <property type="entry name" value="Glyoxalase/Bleomycin resistance protein/Dihydroxybiphenyl dioxygenase"/>
    <property type="match status" value="1"/>
</dbReference>
<sequence length="133" mass="14845">MNLLTEVYQVNLRVSDMKRAVKWYQDVLGLKVQKDYGNTVVLGISESSGTPAAVCLIEHPEKGVQSFDDNVTHPVLAISPGQAEACREKLRQMGARIIEGGGKAHFKFADPDGNLLEAYLPNLYKDEKYEHLR</sequence>
<dbReference type="InterPro" id="IPR004360">
    <property type="entry name" value="Glyas_Fos-R_dOase_dom"/>
</dbReference>